<keyword evidence="5" id="KW-1185">Reference proteome</keyword>
<dbReference type="AlphaFoldDB" id="A0A4S4L965"/>
<evidence type="ECO:0000259" key="3">
    <source>
        <dbReference type="Pfam" id="PF02839"/>
    </source>
</evidence>
<dbReference type="Pfam" id="PF02839">
    <property type="entry name" value="CBM_5_12"/>
    <property type="match status" value="1"/>
</dbReference>
<organism evidence="4 5">
    <name type="scientific">Phellinidium pouzarii</name>
    <dbReference type="NCBI Taxonomy" id="167371"/>
    <lineage>
        <taxon>Eukaryota</taxon>
        <taxon>Fungi</taxon>
        <taxon>Dikarya</taxon>
        <taxon>Basidiomycota</taxon>
        <taxon>Agaricomycotina</taxon>
        <taxon>Agaricomycetes</taxon>
        <taxon>Hymenochaetales</taxon>
        <taxon>Hymenochaetaceae</taxon>
        <taxon>Phellinidium</taxon>
    </lineage>
</organism>
<feature type="domain" description="Chitin-binding type-3" evidence="3">
    <location>
        <begin position="12"/>
        <end position="49"/>
    </location>
</feature>
<dbReference type="Gene3D" id="2.10.10.20">
    <property type="entry name" value="Carbohydrate-binding module superfamily 5/12"/>
    <property type="match status" value="1"/>
</dbReference>
<dbReference type="InterPro" id="IPR036573">
    <property type="entry name" value="CBM_sf_5/12"/>
</dbReference>
<gene>
    <name evidence="4" type="ORF">EW145_g2940</name>
</gene>
<reference evidence="4 5" key="1">
    <citation type="submission" date="2019-02" db="EMBL/GenBank/DDBJ databases">
        <title>Genome sequencing of the rare red list fungi Phellinidium pouzarii.</title>
        <authorList>
            <person name="Buettner E."/>
            <person name="Kellner H."/>
        </authorList>
    </citation>
    <scope>NUCLEOTIDE SEQUENCE [LARGE SCALE GENOMIC DNA]</scope>
    <source>
        <strain evidence="4 5">DSM 108285</strain>
    </source>
</reference>
<evidence type="ECO:0000256" key="2">
    <source>
        <dbReference type="SAM" id="MobiDB-lite"/>
    </source>
</evidence>
<dbReference type="GO" id="GO:0030246">
    <property type="term" value="F:carbohydrate binding"/>
    <property type="evidence" value="ECO:0007669"/>
    <property type="project" value="InterPro"/>
</dbReference>
<dbReference type="SUPFAM" id="SSF51055">
    <property type="entry name" value="Carbohydrate binding domain"/>
    <property type="match status" value="1"/>
</dbReference>
<accession>A0A4S4L965</accession>
<dbReference type="PANTHER" id="PTHR31649:SF1">
    <property type="entry name" value="FARNESOIC ACID O-METHYL TRANSFERASE DOMAIN-CONTAINING PROTEIN"/>
    <property type="match status" value="1"/>
</dbReference>
<evidence type="ECO:0000256" key="1">
    <source>
        <dbReference type="ARBA" id="ARBA00022801"/>
    </source>
</evidence>
<keyword evidence="1" id="KW-0378">Hydrolase</keyword>
<dbReference type="Pfam" id="PF11901">
    <property type="entry name" value="DM9"/>
    <property type="match status" value="1"/>
</dbReference>
<dbReference type="GO" id="GO:0004553">
    <property type="term" value="F:hydrolase activity, hydrolyzing O-glycosyl compounds"/>
    <property type="evidence" value="ECO:0007669"/>
    <property type="project" value="InterPro"/>
</dbReference>
<dbReference type="CDD" id="cd12214">
    <property type="entry name" value="ChiA1_BD"/>
    <property type="match status" value="1"/>
</dbReference>
<dbReference type="InterPro" id="IPR006616">
    <property type="entry name" value="DM9_repeat"/>
</dbReference>
<evidence type="ECO:0000313" key="4">
    <source>
        <dbReference type="EMBL" id="THH08084.1"/>
    </source>
</evidence>
<proteinExistence type="predicted"/>
<comment type="caution">
    <text evidence="4">The sequence shown here is derived from an EMBL/GenBank/DDBJ whole genome shotgun (WGS) entry which is preliminary data.</text>
</comment>
<name>A0A4S4L965_9AGAM</name>
<dbReference type="GO" id="GO:0005975">
    <property type="term" value="P:carbohydrate metabolic process"/>
    <property type="evidence" value="ECO:0007669"/>
    <property type="project" value="InterPro"/>
</dbReference>
<dbReference type="InterPro" id="IPR003610">
    <property type="entry name" value="CBM5/12"/>
</dbReference>
<dbReference type="PANTHER" id="PTHR31649">
    <property type="entry name" value="AGAP009604-PA"/>
    <property type="match status" value="1"/>
</dbReference>
<dbReference type="GO" id="GO:0005576">
    <property type="term" value="C:extracellular region"/>
    <property type="evidence" value="ECO:0007669"/>
    <property type="project" value="InterPro"/>
</dbReference>
<sequence length="367" mass="40294">MSDRGQWQSDFVDYHVGDVVDFDGKRYRNIQAHRSQSDWAPNMTPALWEDTGDSSGGGSGYQPSYSQPQQPQQSQQPAPPPPQKWDSAPQVPNSGYQTDDGIQVSQPETEKKWYDLDDKKKNALLISSLCLAFSFSLPIRLGLSSIQLAGGLAIGLSALAGGAYYEHEKHKKEGEESKAQAWELQNWMVAARQRTEQFLNEGPRAPVTWVYSEFLDMPALRDNLVLGGEEHGHTWYIARAPHIGGLQPGKCRPKVGAFFGFGHEAIHVKQYEALIGDSRGVRWVPMSGRFSFETLGARAVEGGREDDGTPLAIARGRAKEHSGFLGIGSGGAEGLFPGKASPKLDGAYVTVGEKEVRVEEYEVLAYV</sequence>
<feature type="region of interest" description="Disordered" evidence="2">
    <location>
        <begin position="32"/>
        <end position="106"/>
    </location>
</feature>
<dbReference type="Proteomes" id="UP000308199">
    <property type="component" value="Unassembled WGS sequence"/>
</dbReference>
<dbReference type="EMBL" id="SGPK01000114">
    <property type="protein sequence ID" value="THH08084.1"/>
    <property type="molecule type" value="Genomic_DNA"/>
</dbReference>
<dbReference type="OrthoDB" id="2142040at2759"/>
<protein>
    <recommendedName>
        <fullName evidence="3">Chitin-binding type-3 domain-containing protein</fullName>
    </recommendedName>
</protein>
<evidence type="ECO:0000313" key="5">
    <source>
        <dbReference type="Proteomes" id="UP000308199"/>
    </source>
</evidence>
<feature type="compositionally biased region" description="Low complexity" evidence="2">
    <location>
        <begin position="61"/>
        <end position="76"/>
    </location>
</feature>